<feature type="transmembrane region" description="Helical" evidence="1">
    <location>
        <begin position="177"/>
        <end position="194"/>
    </location>
</feature>
<keyword evidence="2" id="KW-0732">Signal</keyword>
<dbReference type="GeneID" id="103495124"/>
<dbReference type="PANTHER" id="PTHR33976:SF11">
    <property type="entry name" value="GPI-ANCHORED PROTEIN"/>
    <property type="match status" value="1"/>
</dbReference>
<keyword evidence="1" id="KW-0472">Membrane</keyword>
<dbReference type="InterPro" id="IPR059083">
    <property type="entry name" value="At5g19230_dom"/>
</dbReference>
<gene>
    <name evidence="6" type="primary">LOC103495124</name>
    <name evidence="4" type="synonym">103495124</name>
</gene>
<sequence>MPSSSFFSVSRVFVIALLFFSPVLSKDEEDNLLQGLNSYRQAQNLPPLVKNAKADCIANEMADDAEDQPCAVTTTKSNVVASRPSQITKFPDYAEKCKVDINTTADAVVMPVCVPKLVQTLLLTNYTHSQYAKYLNDSRFVGAGLGKEDDWMVVVLTTGTNAGSFEGSGAGSLVGSIWGWAVLVLVGLLIGDIVRF</sequence>
<keyword evidence="1" id="KW-1133">Transmembrane helix</keyword>
<dbReference type="PANTHER" id="PTHR33976">
    <property type="entry name" value="OS07G0645000 PROTEIN"/>
    <property type="match status" value="1"/>
</dbReference>
<feature type="chain" id="PRO_5044565439" evidence="2">
    <location>
        <begin position="26"/>
        <end position="196"/>
    </location>
</feature>
<dbReference type="SMR" id="A0A1S3C074"/>
<dbReference type="InParanoid" id="A0A1S3C074"/>
<protein>
    <submittedName>
        <fullName evidence="6">Uncharacterized GPI-anchored protein At3g06035</fullName>
    </submittedName>
</protein>
<dbReference type="KEGG" id="cmo:103495124"/>
<reference evidence="6" key="2">
    <citation type="submission" date="2025-04" db="UniProtKB">
        <authorList>
            <consortium name="RefSeq"/>
        </authorList>
    </citation>
    <scope>IDENTIFICATION</scope>
</reference>
<feature type="domain" description="Uncharacterized GPI-anchored protein At5g19230-like" evidence="3">
    <location>
        <begin position="29"/>
        <end position="156"/>
    </location>
</feature>
<evidence type="ECO:0000313" key="6">
    <source>
        <dbReference type="RefSeq" id="XP_008454814.1"/>
    </source>
</evidence>
<dbReference type="InterPro" id="IPR045285">
    <property type="entry name" value="At5g19230-like"/>
</dbReference>
<dbReference type="eggNOG" id="ENOG502RZMG">
    <property type="taxonomic scope" value="Eukaryota"/>
</dbReference>
<dbReference type="AlphaFoldDB" id="A0A1S3C074"/>
<evidence type="ECO:0000256" key="2">
    <source>
        <dbReference type="SAM" id="SignalP"/>
    </source>
</evidence>
<dbReference type="Gramene" id="MELO3C004276.2.1">
    <property type="protein sequence ID" value="MELO3C004276.2.1"/>
    <property type="gene ID" value="MELO3C004276.2"/>
</dbReference>
<feature type="signal peptide" evidence="2">
    <location>
        <begin position="1"/>
        <end position="25"/>
    </location>
</feature>
<dbReference type="OrthoDB" id="753138at2759"/>
<keyword evidence="5" id="KW-1185">Reference proteome</keyword>
<reference evidence="4" key="1">
    <citation type="submission" date="2023-03" db="UniProtKB">
        <authorList>
            <consortium name="EnsemblPlants"/>
        </authorList>
    </citation>
    <scope>IDENTIFICATION</scope>
</reference>
<evidence type="ECO:0000259" key="3">
    <source>
        <dbReference type="Pfam" id="PF25884"/>
    </source>
</evidence>
<accession>A0A1S3C074</accession>
<dbReference type="Proteomes" id="UP001652600">
    <property type="component" value="Chromosome 5"/>
</dbReference>
<organism evidence="5 6">
    <name type="scientific">Cucumis melo</name>
    <name type="common">Muskmelon</name>
    <dbReference type="NCBI Taxonomy" id="3656"/>
    <lineage>
        <taxon>Eukaryota</taxon>
        <taxon>Viridiplantae</taxon>
        <taxon>Streptophyta</taxon>
        <taxon>Embryophyta</taxon>
        <taxon>Tracheophyta</taxon>
        <taxon>Spermatophyta</taxon>
        <taxon>Magnoliopsida</taxon>
        <taxon>eudicotyledons</taxon>
        <taxon>Gunneridae</taxon>
        <taxon>Pentapetalae</taxon>
        <taxon>rosids</taxon>
        <taxon>fabids</taxon>
        <taxon>Cucurbitales</taxon>
        <taxon>Cucurbitaceae</taxon>
        <taxon>Benincaseae</taxon>
        <taxon>Cucumis</taxon>
    </lineage>
</organism>
<evidence type="ECO:0000313" key="4">
    <source>
        <dbReference type="EnsemblPlants" id="MELO3C004276.2.1"/>
    </source>
</evidence>
<evidence type="ECO:0000313" key="5">
    <source>
        <dbReference type="Proteomes" id="UP001652600"/>
    </source>
</evidence>
<proteinExistence type="predicted"/>
<name>A0A1S3C074_CUCME</name>
<evidence type="ECO:0000256" key="1">
    <source>
        <dbReference type="SAM" id="Phobius"/>
    </source>
</evidence>
<dbReference type="RefSeq" id="XP_008454814.1">
    <property type="nucleotide sequence ID" value="XM_008456592.2"/>
</dbReference>
<dbReference type="Pfam" id="PF25884">
    <property type="entry name" value="At5g19230"/>
    <property type="match status" value="1"/>
</dbReference>
<dbReference type="EnsemblPlants" id="MELO3C004276.2.1">
    <property type="protein sequence ID" value="MELO3C004276.2.1"/>
    <property type="gene ID" value="MELO3C004276.2"/>
</dbReference>
<keyword evidence="1" id="KW-0812">Transmembrane</keyword>